<dbReference type="SUPFAM" id="SSF50475">
    <property type="entry name" value="FMN-binding split barrel"/>
    <property type="match status" value="1"/>
</dbReference>
<keyword evidence="3" id="KW-1185">Reference proteome</keyword>
<dbReference type="InterPro" id="IPR017927">
    <property type="entry name" value="FAD-bd_FR_type"/>
</dbReference>
<dbReference type="InterPro" id="IPR012349">
    <property type="entry name" value="Split_barrel_FMN-bd"/>
</dbReference>
<proteinExistence type="predicted"/>
<reference evidence="2" key="1">
    <citation type="submission" date="2019-04" db="EMBL/GenBank/DDBJ databases">
        <title>Sequencing of skin fungus with MAO and IRED activity.</title>
        <authorList>
            <person name="Marsaioli A.J."/>
            <person name="Bonatto J.M.C."/>
            <person name="Reis Junior O."/>
        </authorList>
    </citation>
    <scope>NUCLEOTIDE SEQUENCE</scope>
    <source>
        <strain evidence="2">30M1</strain>
    </source>
</reference>
<dbReference type="Gene3D" id="3.40.50.80">
    <property type="entry name" value="Nucleotide-binding domain of ferredoxin-NADP reductase (FNR) module"/>
    <property type="match status" value="1"/>
</dbReference>
<dbReference type="GO" id="GO:0016491">
    <property type="term" value="F:oxidoreductase activity"/>
    <property type="evidence" value="ECO:0007669"/>
    <property type="project" value="InterPro"/>
</dbReference>
<dbReference type="SUPFAM" id="SSF63380">
    <property type="entry name" value="Riboflavin synthase domain-like"/>
    <property type="match status" value="1"/>
</dbReference>
<comment type="caution">
    <text evidence="2">The sequence shown here is derived from an EMBL/GenBank/DDBJ whole genome shotgun (WGS) entry which is preliminary data.</text>
</comment>
<dbReference type="InterPro" id="IPR017938">
    <property type="entry name" value="Riboflavin_synthase-like_b-brl"/>
</dbReference>
<dbReference type="AlphaFoldDB" id="A0A9P4T8S5"/>
<evidence type="ECO:0000259" key="1">
    <source>
        <dbReference type="PROSITE" id="PS51384"/>
    </source>
</evidence>
<dbReference type="SUPFAM" id="SSF52343">
    <property type="entry name" value="Ferredoxin reductase-like, C-terminal NADP-linked domain"/>
    <property type="match status" value="1"/>
</dbReference>
<name>A0A9P4T8S5_CURKU</name>
<protein>
    <recommendedName>
        <fullName evidence="1">FAD-binding FR-type domain-containing protein</fullName>
    </recommendedName>
</protein>
<dbReference type="Gene3D" id="2.30.110.10">
    <property type="entry name" value="Electron Transport, Fmn-binding Protein, Chain A"/>
    <property type="match status" value="1"/>
</dbReference>
<organism evidence="2 3">
    <name type="scientific">Curvularia kusanoi</name>
    <name type="common">Cochliobolus kusanoi</name>
    <dbReference type="NCBI Taxonomy" id="90978"/>
    <lineage>
        <taxon>Eukaryota</taxon>
        <taxon>Fungi</taxon>
        <taxon>Dikarya</taxon>
        <taxon>Ascomycota</taxon>
        <taxon>Pezizomycotina</taxon>
        <taxon>Dothideomycetes</taxon>
        <taxon>Pleosporomycetidae</taxon>
        <taxon>Pleosporales</taxon>
        <taxon>Pleosporineae</taxon>
        <taxon>Pleosporaceae</taxon>
        <taxon>Curvularia</taxon>
    </lineage>
</organism>
<dbReference type="Gene3D" id="2.40.30.10">
    <property type="entry name" value="Translation factors"/>
    <property type="match status" value="1"/>
</dbReference>
<dbReference type="PANTHER" id="PTHR42815:SF2">
    <property type="entry name" value="FAD-BINDING, PUTATIVE (AFU_ORTHOLOGUE AFUA_6G07600)-RELATED"/>
    <property type="match status" value="1"/>
</dbReference>
<evidence type="ECO:0000313" key="3">
    <source>
        <dbReference type="Proteomes" id="UP000801428"/>
    </source>
</evidence>
<dbReference type="PANTHER" id="PTHR42815">
    <property type="entry name" value="FAD-BINDING, PUTATIVE (AFU_ORTHOLOGUE AFUA_6G07600)-RELATED"/>
    <property type="match status" value="1"/>
</dbReference>
<dbReference type="OrthoDB" id="436496at2759"/>
<dbReference type="InterPro" id="IPR039261">
    <property type="entry name" value="FNR_nucleotide-bd"/>
</dbReference>
<evidence type="ECO:0000313" key="2">
    <source>
        <dbReference type="EMBL" id="KAF2998649.1"/>
    </source>
</evidence>
<sequence>MAFSLGMSWNPGEQKMHTLLSLPPQDNPTSTALTPQASFMLQRAPLLAIGTLDDSLRPWTTLWGGAPGFSEPIGGGFVGTRTLVDGRFDPVVQALVGGEGKGRGEVLQAQEGEGKMVSGLAIDLVSRKRVKVAGRMAAGTLREVQIETSEEGGESIRIPSDVPKSQTQIQLVTKIDQSLGNCPKYLNQYALKPALVNAQLLYEGPQLSSDARALIDRADMFFLTTATSTDMDTNHRGGPPGFVRTISPTCIIYPEYSGNRLYQSLGNLQLNPRIGLTFPDYSTGDVLYTTGHAEILIGSAAAQVLPGTTLAVKINLTHTRLVQQGLPFRGELQLNGYSPYNPLLRTLASEGNVKSLTTTSPTPARLVKKTLLTPDIARFTFSVTHSGSGSGGGGVKYVPGQWVALSFKEEMDQGWSHMRNDDPRSLNDDFVRTFTISSVPQYSPEDEQTEQEFDITIRRVGPVTDYLFKQNERSGFEVPVLGIGGSFIITQDAGAITPFIAAGVGITPLLGQLGSLELSPAKFRLFWTLRAGDLPLALSILDTHTELARVTSVFVTGKVDKHAEEALGQLRSRGVAVHTRRLEKKDLETVETGRWYLCAGKPFRAQVLGWLEGREVVFEGFDY</sequence>
<dbReference type="PROSITE" id="PS51384">
    <property type="entry name" value="FAD_FR"/>
    <property type="match status" value="1"/>
</dbReference>
<feature type="domain" description="FAD-binding FR-type" evidence="1">
    <location>
        <begin position="359"/>
        <end position="490"/>
    </location>
</feature>
<gene>
    <name evidence="2" type="ORF">E8E13_007832</name>
</gene>
<dbReference type="EMBL" id="SWKU01000019">
    <property type="protein sequence ID" value="KAF2998649.1"/>
    <property type="molecule type" value="Genomic_DNA"/>
</dbReference>
<accession>A0A9P4T8S5</accession>
<dbReference type="Proteomes" id="UP000801428">
    <property type="component" value="Unassembled WGS sequence"/>
</dbReference>